<gene>
    <name evidence="2" type="ORF">ACFO3E_02785</name>
</gene>
<organism evidence="2 3">
    <name type="scientific">Sphingobium tyrosinilyticum</name>
    <dbReference type="NCBI Taxonomy" id="2715436"/>
    <lineage>
        <taxon>Bacteria</taxon>
        <taxon>Pseudomonadati</taxon>
        <taxon>Pseudomonadota</taxon>
        <taxon>Alphaproteobacteria</taxon>
        <taxon>Sphingomonadales</taxon>
        <taxon>Sphingomonadaceae</taxon>
        <taxon>Sphingobium</taxon>
    </lineage>
</organism>
<dbReference type="EMBL" id="JBHSFZ010000004">
    <property type="protein sequence ID" value="MFC4593123.1"/>
    <property type="molecule type" value="Genomic_DNA"/>
</dbReference>
<proteinExistence type="predicted"/>
<accession>A0ABV9EVD3</accession>
<protein>
    <submittedName>
        <fullName evidence="2">Uncharacterized protein</fullName>
    </submittedName>
</protein>
<reference evidence="3" key="1">
    <citation type="journal article" date="2019" name="Int. J. Syst. Evol. Microbiol.">
        <title>The Global Catalogue of Microorganisms (GCM) 10K type strain sequencing project: providing services to taxonomists for standard genome sequencing and annotation.</title>
        <authorList>
            <consortium name="The Broad Institute Genomics Platform"/>
            <consortium name="The Broad Institute Genome Sequencing Center for Infectious Disease"/>
            <person name="Wu L."/>
            <person name="Ma J."/>
        </authorList>
    </citation>
    <scope>NUCLEOTIDE SEQUENCE [LARGE SCALE GENOMIC DNA]</scope>
    <source>
        <strain evidence="3">NBRC 103632</strain>
    </source>
</reference>
<sequence length="202" mass="23312">MGKSGLFDRWMVKMTQVVAWWCKCPTGGFTYWPDGIAGQPQRVTAPMWNKGLICQNERMYHRPESNGPPARRIYEGLSFDTELGVDPDDRDRWLMKTGDTINAVLHTDDLRLMLHWNAEVYHDLDDLKLHSDHRDDLTHDMVAEIFMADLRRRGISFDPPSDPYDDMAFIGVLNDAYNPGRPQHYPPGTKPLSLIRREETAP</sequence>
<evidence type="ECO:0000313" key="3">
    <source>
        <dbReference type="Proteomes" id="UP001595957"/>
    </source>
</evidence>
<comment type="caution">
    <text evidence="2">The sequence shown here is derived from an EMBL/GenBank/DDBJ whole genome shotgun (WGS) entry which is preliminary data.</text>
</comment>
<name>A0ABV9EVD3_9SPHN</name>
<evidence type="ECO:0000256" key="1">
    <source>
        <dbReference type="SAM" id="MobiDB-lite"/>
    </source>
</evidence>
<dbReference type="RefSeq" id="WP_380802367.1">
    <property type="nucleotide sequence ID" value="NZ_JBHSFZ010000004.1"/>
</dbReference>
<feature type="region of interest" description="Disordered" evidence="1">
    <location>
        <begin position="180"/>
        <end position="202"/>
    </location>
</feature>
<evidence type="ECO:0000313" key="2">
    <source>
        <dbReference type="EMBL" id="MFC4593123.1"/>
    </source>
</evidence>
<dbReference type="Proteomes" id="UP001595957">
    <property type="component" value="Unassembled WGS sequence"/>
</dbReference>
<keyword evidence="3" id="KW-1185">Reference proteome</keyword>